<sequence length="765" mass="85147">MKAGIKNLNLAWPFFVRNHKPFPPHFSKAAARASRQSVGSLYYHAFCKRLEPDIHNTHGVRYKSNKASPLYTTAITKHQIIDTFLRTPHNYTMAARKLQQEVDKCFKKVTEGVAEFESIYDKIEQCTNAAQKEKLEDNLKREIKRLQRLRDQIKTWAASNDIKDKGPLSDHRKLIETQMEKFKAVEKAMKTKAYSKEGLSAAAKLDPKERAKLETGEFLGNMVEELERQIETMEAERESISATMKKGKSQNAKADRIAELDNLTERHKFHQNKLELIKRCLENGNVEVEQVKDLEESIKYYVSDNMNDDFMEDEEIYDELNLDEEEDNYGMNNDNDRVSSQDTQSIQEDIPDTDLRSNSLPGKSKSGSEPPLAAARRPSTQLKSPLPALATLHTPLSTLSTNGSSSNLMKPAAVPTRAPGETLKYASAAAAAAASDKNGIAPLPPPPEALPAPTTSASHPPLSGNAGRRPSVTASPTTIHSQAASVNQTPVTRSSVPTTDTPSSAQTKSPALSQSSTAPSGASVSQSIEKLENSRPNLSQASSGKAPTVSKIAEGKKGSSIAISCNCNANSSTQAIPPQSNGISNGLKSSTPETTESVYHLPSGFQDMLQSFEVIQKSAPDALSTASQRMLASSQASGPGMSDISPPRSYKPEAPFNTPSYYPQDVPSVLDDPRLYSRIDGETLFYVFYYKQATYQQYLAARSLKEQSWRFHKQYQTWFQRHEEPKEITELYEQGTYRFFDYESTWMNRRKADFKFSYKFLEDDV</sequence>
<comment type="function">
    <text evidence="10">Acts as component of the CCR4-NOT core complex, which in the nucleus seems to be a general transcription factor, and in the cytoplasm the major mRNA deadenylase involved in mRNA turnover. The NOT protein subcomplex negatively regulates the basal and activated transcription of many genes. Preferentially affects TC-type TATA element-dependent transcription. Could directly or indirectly inhibit component(s) of the general transcription machinery.</text>
</comment>
<feature type="region of interest" description="Disordered" evidence="12">
    <location>
        <begin position="437"/>
        <end position="552"/>
    </location>
</feature>
<organism evidence="15 16">
    <name type="scientific">Sclerotinia borealis (strain F-4128)</name>
    <dbReference type="NCBI Taxonomy" id="1432307"/>
    <lineage>
        <taxon>Eukaryota</taxon>
        <taxon>Fungi</taxon>
        <taxon>Dikarya</taxon>
        <taxon>Ascomycota</taxon>
        <taxon>Pezizomycotina</taxon>
        <taxon>Leotiomycetes</taxon>
        <taxon>Helotiales</taxon>
        <taxon>Sclerotiniaceae</taxon>
        <taxon>Sclerotinia</taxon>
    </lineage>
</organism>
<evidence type="ECO:0000256" key="3">
    <source>
        <dbReference type="ARBA" id="ARBA00007682"/>
    </source>
</evidence>
<evidence type="ECO:0000256" key="6">
    <source>
        <dbReference type="ARBA" id="ARBA00022553"/>
    </source>
</evidence>
<evidence type="ECO:0000256" key="2">
    <source>
        <dbReference type="ARBA" id="ARBA00004496"/>
    </source>
</evidence>
<feature type="domain" description="CCR4-Not complex component Not N-terminal" evidence="13">
    <location>
        <begin position="95"/>
        <end position="323"/>
    </location>
</feature>
<protein>
    <recommendedName>
        <fullName evidence="10">General negative regulator of transcription subunit</fullName>
    </recommendedName>
</protein>
<dbReference type="Pfam" id="PF04065">
    <property type="entry name" value="Not3"/>
    <property type="match status" value="1"/>
</dbReference>
<feature type="compositionally biased region" description="Polar residues" evidence="12">
    <location>
        <begin position="356"/>
        <end position="367"/>
    </location>
</feature>
<keyword evidence="4 10" id="KW-0963">Cytoplasm</keyword>
<keyword evidence="8 10" id="KW-0804">Transcription</keyword>
<dbReference type="InterPro" id="IPR038635">
    <property type="entry name" value="CCR4-NOT_su2/3/5_C_sf"/>
</dbReference>
<proteinExistence type="inferred from homology"/>
<feature type="coiled-coil region" evidence="11">
    <location>
        <begin position="216"/>
        <end position="243"/>
    </location>
</feature>
<evidence type="ECO:0000259" key="14">
    <source>
        <dbReference type="Pfam" id="PF04153"/>
    </source>
</evidence>
<keyword evidence="5 10" id="KW-0678">Repressor</keyword>
<dbReference type="FunFam" id="2.30.30.1020:FF:000006">
    <property type="entry name" value="CCR4-NOT transcription complex, subunit 3"/>
    <property type="match status" value="1"/>
</dbReference>
<dbReference type="STRING" id="1432307.W9CKY4"/>
<evidence type="ECO:0000313" key="16">
    <source>
        <dbReference type="Proteomes" id="UP000019487"/>
    </source>
</evidence>
<dbReference type="GO" id="GO:0006355">
    <property type="term" value="P:regulation of DNA-templated transcription"/>
    <property type="evidence" value="ECO:0007669"/>
    <property type="project" value="InterPro"/>
</dbReference>
<comment type="similarity">
    <text evidence="3 10">Belongs to the CNOT2/3/5 family.</text>
</comment>
<dbReference type="InterPro" id="IPR007207">
    <property type="entry name" value="Not_N"/>
</dbReference>
<keyword evidence="9 10" id="KW-0539">Nucleus</keyword>
<dbReference type="Pfam" id="PF04153">
    <property type="entry name" value="NOT2_3_5_C"/>
    <property type="match status" value="1"/>
</dbReference>
<dbReference type="Gene3D" id="2.30.30.1020">
    <property type="entry name" value="CCR4-NOT complex subunit 2/3/5, C-terminal domain"/>
    <property type="match status" value="1"/>
</dbReference>
<accession>W9CKY4</accession>
<dbReference type="PIRSF" id="PIRSF005290">
    <property type="entry name" value="NOT_su_3_5"/>
    <property type="match status" value="1"/>
</dbReference>
<comment type="subcellular location">
    <subcellularLocation>
        <location evidence="2 10">Cytoplasm</location>
    </subcellularLocation>
    <subcellularLocation>
        <location evidence="1 10">Nucleus</location>
    </subcellularLocation>
</comment>
<evidence type="ECO:0000256" key="9">
    <source>
        <dbReference type="ARBA" id="ARBA00023242"/>
    </source>
</evidence>
<feature type="domain" description="NOT2/NOT3/NOT5 C-terminal" evidence="14">
    <location>
        <begin position="651"/>
        <end position="761"/>
    </location>
</feature>
<dbReference type="InterPro" id="IPR007282">
    <property type="entry name" value="NOT2/3/5_C"/>
</dbReference>
<keyword evidence="7 10" id="KW-0805">Transcription regulation</keyword>
<dbReference type="HOGENOM" id="CLU_013819_3_0_1"/>
<dbReference type="GO" id="GO:0005634">
    <property type="term" value="C:nucleus"/>
    <property type="evidence" value="ECO:0007669"/>
    <property type="project" value="UniProtKB-SubCell"/>
</dbReference>
<comment type="caution">
    <text evidence="15">The sequence shown here is derived from an EMBL/GenBank/DDBJ whole genome shotgun (WGS) entry which is preliminary data.</text>
</comment>
<keyword evidence="6" id="KW-0597">Phosphoprotein</keyword>
<feature type="coiled-coil region" evidence="11">
    <location>
        <begin position="129"/>
        <end position="159"/>
    </location>
</feature>
<dbReference type="GO" id="GO:0000289">
    <property type="term" value="P:nuclear-transcribed mRNA poly(A) tail shortening"/>
    <property type="evidence" value="ECO:0007669"/>
    <property type="project" value="UniProtKB-ARBA"/>
</dbReference>
<keyword evidence="11" id="KW-0175">Coiled coil</keyword>
<dbReference type="Proteomes" id="UP000019487">
    <property type="component" value="Unassembled WGS sequence"/>
</dbReference>
<dbReference type="GO" id="GO:0030015">
    <property type="term" value="C:CCR4-NOT core complex"/>
    <property type="evidence" value="ECO:0007669"/>
    <property type="project" value="UniProtKB-UniRule"/>
</dbReference>
<evidence type="ECO:0000313" key="15">
    <source>
        <dbReference type="EMBL" id="ESZ96516.1"/>
    </source>
</evidence>
<gene>
    <name evidence="15" type="ORF">SBOR_3138</name>
</gene>
<feature type="compositionally biased region" description="Polar residues" evidence="12">
    <location>
        <begin position="472"/>
        <end position="545"/>
    </location>
</feature>
<feature type="region of interest" description="Disordered" evidence="12">
    <location>
        <begin position="573"/>
        <end position="595"/>
    </location>
</feature>
<evidence type="ECO:0000256" key="7">
    <source>
        <dbReference type="ARBA" id="ARBA00023015"/>
    </source>
</evidence>
<reference evidence="15 16" key="1">
    <citation type="journal article" date="2014" name="Genome Announc.">
        <title>Draft genome sequence of Sclerotinia borealis, a psychrophilic plant pathogenic fungus.</title>
        <authorList>
            <person name="Mardanov A.V."/>
            <person name="Beletsky A.V."/>
            <person name="Kadnikov V.V."/>
            <person name="Ignatov A.N."/>
            <person name="Ravin N.V."/>
        </authorList>
    </citation>
    <scope>NUCLEOTIDE SEQUENCE [LARGE SCALE GENOMIC DNA]</scope>
    <source>
        <strain evidence="16">F-4157</strain>
    </source>
</reference>
<evidence type="ECO:0000256" key="11">
    <source>
        <dbReference type="SAM" id="Coils"/>
    </source>
</evidence>
<keyword evidence="16" id="KW-1185">Reference proteome</keyword>
<dbReference type="InterPro" id="IPR040168">
    <property type="entry name" value="Not2/3/5"/>
</dbReference>
<dbReference type="PANTHER" id="PTHR23326">
    <property type="entry name" value="CCR4 NOT-RELATED"/>
    <property type="match status" value="1"/>
</dbReference>
<dbReference type="EMBL" id="AYSA01000136">
    <property type="protein sequence ID" value="ESZ96516.1"/>
    <property type="molecule type" value="Genomic_DNA"/>
</dbReference>
<keyword evidence="10" id="KW-0010">Activator</keyword>
<dbReference type="AlphaFoldDB" id="W9CKY4"/>
<feature type="compositionally biased region" description="Polar residues" evidence="12">
    <location>
        <begin position="626"/>
        <end position="637"/>
    </location>
</feature>
<name>W9CKY4_SCLBF</name>
<evidence type="ECO:0000256" key="4">
    <source>
        <dbReference type="ARBA" id="ARBA00022490"/>
    </source>
</evidence>
<evidence type="ECO:0000256" key="8">
    <source>
        <dbReference type="ARBA" id="ARBA00023163"/>
    </source>
</evidence>
<evidence type="ECO:0000256" key="1">
    <source>
        <dbReference type="ARBA" id="ARBA00004123"/>
    </source>
</evidence>
<feature type="region of interest" description="Disordered" evidence="12">
    <location>
        <begin position="326"/>
        <end position="381"/>
    </location>
</feature>
<evidence type="ECO:0000256" key="12">
    <source>
        <dbReference type="SAM" id="MobiDB-lite"/>
    </source>
</evidence>
<evidence type="ECO:0000259" key="13">
    <source>
        <dbReference type="Pfam" id="PF04065"/>
    </source>
</evidence>
<evidence type="ECO:0000256" key="10">
    <source>
        <dbReference type="PIRNR" id="PIRNR005290"/>
    </source>
</evidence>
<dbReference type="InterPro" id="IPR012270">
    <property type="entry name" value="CCR4-NOT_su3/5"/>
</dbReference>
<feature type="region of interest" description="Disordered" evidence="12">
    <location>
        <begin position="626"/>
        <end position="661"/>
    </location>
</feature>
<dbReference type="OrthoDB" id="293823at2759"/>
<evidence type="ECO:0000256" key="5">
    <source>
        <dbReference type="ARBA" id="ARBA00022491"/>
    </source>
</evidence>
<dbReference type="GO" id="GO:0000932">
    <property type="term" value="C:P-body"/>
    <property type="evidence" value="ECO:0007669"/>
    <property type="project" value="UniProtKB-UniRule"/>
</dbReference>